<dbReference type="PANTHER" id="PTHR11709">
    <property type="entry name" value="MULTI-COPPER OXIDASE"/>
    <property type="match status" value="1"/>
</dbReference>
<evidence type="ECO:0000256" key="7">
    <source>
        <dbReference type="SAM" id="MobiDB-lite"/>
    </source>
</evidence>
<keyword evidence="13" id="KW-1185">Reference proteome</keyword>
<dbReference type="SUPFAM" id="SSF49503">
    <property type="entry name" value="Cupredoxins"/>
    <property type="match status" value="3"/>
</dbReference>
<evidence type="ECO:0000313" key="12">
    <source>
        <dbReference type="EMBL" id="KAJ9480477.1"/>
    </source>
</evidence>
<keyword evidence="2" id="KW-0479">Metal-binding</keyword>
<dbReference type="AlphaFoldDB" id="A0AAI9X1Q4"/>
<evidence type="ECO:0000256" key="4">
    <source>
        <dbReference type="ARBA" id="ARBA00023002"/>
    </source>
</evidence>
<dbReference type="Proteomes" id="UP001227192">
    <property type="component" value="Unassembled WGS sequence"/>
</dbReference>
<proteinExistence type="inferred from homology"/>
<evidence type="ECO:0000313" key="13">
    <source>
        <dbReference type="Proteomes" id="UP001227192"/>
    </source>
</evidence>
<feature type="compositionally biased region" description="Low complexity" evidence="7">
    <location>
        <begin position="35"/>
        <end position="48"/>
    </location>
</feature>
<comment type="similarity">
    <text evidence="1">Belongs to the multicopper oxidase family.</text>
</comment>
<sequence length="591" mass="65921">MKFQSLLLAFSLSSSVAAIPHYPADSVDIQTQYHRPTTTSAKPRTTTKINKPTGTRCAGNTPETRSQWCQYDVNTDYTQIVPDTGVTREYWLNLEELEAAPDGFSRPVMAVNGTIPGPTIFADWGDWVMIHVTNSLHKSENGTSIHWHGIRQNFTNGHDGVVSITQCPTAPGSTITYKWRAAQYGSSWYHSHIGLQAWEGVFGGIVINGPATANYEVDKGSLFLVDWSHPTVDELYSEAQTVGPPTLDTGLINGTNVFGNETNSTGTRFQMKVDQGSSYRLRIVNSAIDTHWKFMIDNHTLTVIAADFVPIRPYTANYIDIGMGQRYDVIVTANQRQISDSFWIRAIPQEACSENANPDNIRGIMYYGDDPGTPTTNAFTFLDECVDEPIASLVPQVPKTVSAAEWNDLTDVTLGRNSENLFRWYLNSTTMQVLWEDPTLLQLFNNENTPNFTASSGVIELPRAHEWVYLMINTSFPVSHPIHLHGHDFFVLAQGSNPWNGSVATNNPPRRDTAMLNGNGFLLIAFETDNPGVWLMHCHIGWHTDEGFALQFLERESEIEPLIDRQALGQNCDSWNAYDAAFNIDQEDSGV</sequence>
<dbReference type="FunFam" id="2.60.40.420:FF:000038">
    <property type="entry name" value="Extracellular dihydrogeodin oxidase/laccase"/>
    <property type="match status" value="1"/>
</dbReference>
<gene>
    <name evidence="12" type="ORF">VN97_g13092</name>
</gene>
<accession>A0AAI9X1Q4</accession>
<dbReference type="CDD" id="cd13880">
    <property type="entry name" value="CuRO_2_MaLCC_like"/>
    <property type="match status" value="1"/>
</dbReference>
<dbReference type="GO" id="GO:0005507">
    <property type="term" value="F:copper ion binding"/>
    <property type="evidence" value="ECO:0007669"/>
    <property type="project" value="InterPro"/>
</dbReference>
<evidence type="ECO:0000256" key="3">
    <source>
        <dbReference type="ARBA" id="ARBA00022737"/>
    </source>
</evidence>
<dbReference type="EMBL" id="LACB01001444">
    <property type="protein sequence ID" value="KAJ9480477.1"/>
    <property type="molecule type" value="Genomic_DNA"/>
</dbReference>
<evidence type="ECO:0000259" key="9">
    <source>
        <dbReference type="Pfam" id="PF00394"/>
    </source>
</evidence>
<dbReference type="Pfam" id="PF07731">
    <property type="entry name" value="Cu-oxidase_2"/>
    <property type="match status" value="1"/>
</dbReference>
<evidence type="ECO:0000256" key="6">
    <source>
        <dbReference type="ARBA" id="ARBA00023180"/>
    </source>
</evidence>
<dbReference type="Gene3D" id="2.60.40.420">
    <property type="entry name" value="Cupredoxins - blue copper proteins"/>
    <property type="match status" value="3"/>
</dbReference>
<feature type="domain" description="Plastocyanin-like" evidence="10">
    <location>
        <begin position="435"/>
        <end position="556"/>
    </location>
</feature>
<keyword evidence="8" id="KW-0732">Signal</keyword>
<evidence type="ECO:0000256" key="1">
    <source>
        <dbReference type="ARBA" id="ARBA00010609"/>
    </source>
</evidence>
<dbReference type="CDD" id="cd13901">
    <property type="entry name" value="CuRO_3_MaLCC_like"/>
    <property type="match status" value="1"/>
</dbReference>
<dbReference type="CDD" id="cd13854">
    <property type="entry name" value="CuRO_1_MaLCC_like"/>
    <property type="match status" value="1"/>
</dbReference>
<keyword evidence="4" id="KW-0560">Oxidoreductase</keyword>
<protein>
    <submittedName>
        <fullName evidence="12">Uncharacterized protein</fullName>
    </submittedName>
</protein>
<name>A0AAI9X1Q4_PENTH</name>
<keyword evidence="6" id="KW-0325">Glycoprotein</keyword>
<feature type="chain" id="PRO_5042505224" evidence="8">
    <location>
        <begin position="19"/>
        <end position="591"/>
    </location>
</feature>
<dbReference type="FunFam" id="2.60.40.420:FF:000021">
    <property type="entry name" value="Extracellular dihydrogeodin oxidase/laccase"/>
    <property type="match status" value="1"/>
</dbReference>
<organism evidence="12 13">
    <name type="scientific">Penicillium thymicola</name>
    <dbReference type="NCBI Taxonomy" id="293382"/>
    <lineage>
        <taxon>Eukaryota</taxon>
        <taxon>Fungi</taxon>
        <taxon>Dikarya</taxon>
        <taxon>Ascomycota</taxon>
        <taxon>Pezizomycotina</taxon>
        <taxon>Eurotiomycetes</taxon>
        <taxon>Eurotiomycetidae</taxon>
        <taxon>Eurotiales</taxon>
        <taxon>Aspergillaceae</taxon>
        <taxon>Penicillium</taxon>
    </lineage>
</organism>
<evidence type="ECO:0000256" key="2">
    <source>
        <dbReference type="ARBA" id="ARBA00022723"/>
    </source>
</evidence>
<dbReference type="GO" id="GO:0016491">
    <property type="term" value="F:oxidoreductase activity"/>
    <property type="evidence" value="ECO:0007669"/>
    <property type="project" value="UniProtKB-KW"/>
</dbReference>
<dbReference type="PANTHER" id="PTHR11709:SF502">
    <property type="entry name" value="MULTICOPPER OXIDASE"/>
    <property type="match status" value="1"/>
</dbReference>
<dbReference type="InterPro" id="IPR008972">
    <property type="entry name" value="Cupredoxin"/>
</dbReference>
<evidence type="ECO:0000259" key="10">
    <source>
        <dbReference type="Pfam" id="PF07731"/>
    </source>
</evidence>
<dbReference type="Pfam" id="PF07732">
    <property type="entry name" value="Cu-oxidase_3"/>
    <property type="match status" value="1"/>
</dbReference>
<feature type="region of interest" description="Disordered" evidence="7">
    <location>
        <begin position="35"/>
        <end position="62"/>
    </location>
</feature>
<dbReference type="InterPro" id="IPR001117">
    <property type="entry name" value="Cu-oxidase_2nd"/>
</dbReference>
<reference evidence="12" key="2">
    <citation type="journal article" date="2016" name="Fungal Biol.">
        <title>Ochratoxin A production by Penicillium thymicola.</title>
        <authorList>
            <person name="Nguyen H.D.T."/>
            <person name="McMullin D.R."/>
            <person name="Ponomareva E."/>
            <person name="Riley R."/>
            <person name="Pomraning K.R."/>
            <person name="Baker S.E."/>
            <person name="Seifert K.A."/>
        </authorList>
    </citation>
    <scope>NUCLEOTIDE SEQUENCE</scope>
    <source>
        <strain evidence="12">DAOM 180753</strain>
    </source>
</reference>
<keyword evidence="3" id="KW-0677">Repeat</keyword>
<dbReference type="InterPro" id="IPR011707">
    <property type="entry name" value="Cu-oxidase-like_N"/>
</dbReference>
<evidence type="ECO:0000256" key="8">
    <source>
        <dbReference type="SAM" id="SignalP"/>
    </source>
</evidence>
<feature type="signal peptide" evidence="8">
    <location>
        <begin position="1"/>
        <end position="18"/>
    </location>
</feature>
<feature type="domain" description="Plastocyanin-like" evidence="11">
    <location>
        <begin position="97"/>
        <end position="210"/>
    </location>
</feature>
<evidence type="ECO:0000256" key="5">
    <source>
        <dbReference type="ARBA" id="ARBA00023008"/>
    </source>
</evidence>
<dbReference type="InterPro" id="IPR011706">
    <property type="entry name" value="Cu-oxidase_C"/>
</dbReference>
<feature type="domain" description="Plastocyanin-like" evidence="9">
    <location>
        <begin position="222"/>
        <end position="359"/>
    </location>
</feature>
<dbReference type="InterPro" id="IPR045087">
    <property type="entry name" value="Cu-oxidase_fam"/>
</dbReference>
<keyword evidence="5" id="KW-0186">Copper</keyword>
<evidence type="ECO:0000259" key="11">
    <source>
        <dbReference type="Pfam" id="PF07732"/>
    </source>
</evidence>
<dbReference type="Pfam" id="PF00394">
    <property type="entry name" value="Cu-oxidase"/>
    <property type="match status" value="1"/>
</dbReference>
<comment type="caution">
    <text evidence="12">The sequence shown here is derived from an EMBL/GenBank/DDBJ whole genome shotgun (WGS) entry which is preliminary data.</text>
</comment>
<reference evidence="12" key="1">
    <citation type="submission" date="2015-06" db="EMBL/GenBank/DDBJ databases">
        <authorList>
            <person name="Nguyen H."/>
        </authorList>
    </citation>
    <scope>NUCLEOTIDE SEQUENCE</scope>
    <source>
        <strain evidence="12">DAOM 180753</strain>
    </source>
</reference>